<reference evidence="4" key="1">
    <citation type="journal article" date="2020" name="Stud. Mycol.">
        <title>101 Dothideomycetes genomes: a test case for predicting lifestyles and emergence of pathogens.</title>
        <authorList>
            <person name="Haridas S."/>
            <person name="Albert R."/>
            <person name="Binder M."/>
            <person name="Bloem J."/>
            <person name="Labutti K."/>
            <person name="Salamov A."/>
            <person name="Andreopoulos B."/>
            <person name="Baker S."/>
            <person name="Barry K."/>
            <person name="Bills G."/>
            <person name="Bluhm B."/>
            <person name="Cannon C."/>
            <person name="Castanera R."/>
            <person name="Culley D."/>
            <person name="Daum C."/>
            <person name="Ezra D."/>
            <person name="Gonzalez J."/>
            <person name="Henrissat B."/>
            <person name="Kuo A."/>
            <person name="Liang C."/>
            <person name="Lipzen A."/>
            <person name="Lutzoni F."/>
            <person name="Magnuson J."/>
            <person name="Mondo S."/>
            <person name="Nolan M."/>
            <person name="Ohm R."/>
            <person name="Pangilinan J."/>
            <person name="Park H.-J."/>
            <person name="Ramirez L."/>
            <person name="Alfaro M."/>
            <person name="Sun H."/>
            <person name="Tritt A."/>
            <person name="Yoshinaga Y."/>
            <person name="Zwiers L.-H."/>
            <person name="Turgeon B."/>
            <person name="Goodwin S."/>
            <person name="Spatafora J."/>
            <person name="Crous P."/>
            <person name="Grigoriev I."/>
        </authorList>
    </citation>
    <scope>NUCLEOTIDE SEQUENCE</scope>
    <source>
        <strain evidence="4">CBS 113979</strain>
    </source>
</reference>
<feature type="compositionally biased region" description="Acidic residues" evidence="2">
    <location>
        <begin position="203"/>
        <end position="213"/>
    </location>
</feature>
<name>A0A6G1GVY1_9PEZI</name>
<feature type="compositionally biased region" description="Low complexity" evidence="2">
    <location>
        <begin position="283"/>
        <end position="293"/>
    </location>
</feature>
<dbReference type="InterPro" id="IPR015158">
    <property type="entry name" value="Bud22_dom"/>
</dbReference>
<sequence length="462" mass="50868">MPKRKRDGTIAAAQNFSLKTPEARRPYVEEKIKHGLKVLTRALKLARGFERQKMSRRQKAAKSGGDEKVLVRIDREIEALKSLEMQTTAEHHLYKVLLKIKSVAESPALPKTVVSPPKATTDVDALNVVARLYSASATKKAIEEVLASVKVAMGLPAGDTVPKKDRKKKTKADESEEEVGEDTGDEEGLSERQRKRRNGLNVEIEETEDDDGSLDFSHLDVRVVGSSEEDSDGEDDGARLAEKPASTTRLKYQPSSLSPSPPPFDSEDLLEDEADSNEESQSESEPSTTSPPARSKKTKPAKSAPAPPSKNSTFLPSLTMGGYWSGSESAESDIPELAPDRKNRRGQRARQKIWEKKYGKTAKHLQNGGNDANGRQDMKKGWDPKKGATMEGERRGKGGRVIGRSGGFGRREDVTGANSMPVTERKKNRDDEGKLHPSWIAAKKMKEEKALPKFTGKKIAFD</sequence>
<evidence type="ECO:0000256" key="1">
    <source>
        <dbReference type="ARBA" id="ARBA00023054"/>
    </source>
</evidence>
<evidence type="ECO:0000313" key="5">
    <source>
        <dbReference type="Proteomes" id="UP000800041"/>
    </source>
</evidence>
<dbReference type="PANTHER" id="PTHR23325">
    <property type="entry name" value="SERUM RESPONSE FACTOR-BINDING"/>
    <property type="match status" value="1"/>
</dbReference>
<feature type="compositionally biased region" description="Low complexity" evidence="2">
    <location>
        <begin position="301"/>
        <end position="313"/>
    </location>
</feature>
<evidence type="ECO:0000313" key="4">
    <source>
        <dbReference type="EMBL" id="KAF1984930.1"/>
    </source>
</evidence>
<dbReference type="GO" id="GO:0030490">
    <property type="term" value="P:maturation of SSU-rRNA"/>
    <property type="evidence" value="ECO:0007669"/>
    <property type="project" value="TreeGrafter"/>
</dbReference>
<proteinExistence type="predicted"/>
<feature type="compositionally biased region" description="Basic and acidic residues" evidence="2">
    <location>
        <begin position="423"/>
        <end position="435"/>
    </location>
</feature>
<feature type="domain" description="Bud22" evidence="3">
    <location>
        <begin position="33"/>
        <end position="462"/>
    </location>
</feature>
<dbReference type="Proteomes" id="UP000800041">
    <property type="component" value="Unassembled WGS sequence"/>
</dbReference>
<dbReference type="InterPro" id="IPR037393">
    <property type="entry name" value="Bud22/SRFB1"/>
</dbReference>
<feature type="region of interest" description="Disordered" evidence="2">
    <location>
        <begin position="156"/>
        <end position="444"/>
    </location>
</feature>
<feature type="compositionally biased region" description="Basic and acidic residues" evidence="2">
    <location>
        <begin position="374"/>
        <end position="396"/>
    </location>
</feature>
<keyword evidence="5" id="KW-1185">Reference proteome</keyword>
<dbReference type="EMBL" id="ML977165">
    <property type="protein sequence ID" value="KAF1984930.1"/>
    <property type="molecule type" value="Genomic_DNA"/>
</dbReference>
<keyword evidence="1" id="KW-0175">Coiled coil</keyword>
<dbReference type="GO" id="GO:0005634">
    <property type="term" value="C:nucleus"/>
    <property type="evidence" value="ECO:0007669"/>
    <property type="project" value="TreeGrafter"/>
</dbReference>
<dbReference type="OrthoDB" id="3364872at2759"/>
<protein>
    <submittedName>
        <fullName evidence="4">Bud-site selection protein</fullName>
    </submittedName>
</protein>
<dbReference type="GO" id="GO:0030686">
    <property type="term" value="C:90S preribosome"/>
    <property type="evidence" value="ECO:0007669"/>
    <property type="project" value="TreeGrafter"/>
</dbReference>
<feature type="compositionally biased region" description="Acidic residues" evidence="2">
    <location>
        <begin position="265"/>
        <end position="282"/>
    </location>
</feature>
<gene>
    <name evidence="4" type="ORF">K402DRAFT_413621</name>
</gene>
<dbReference type="AlphaFoldDB" id="A0A6G1GVY1"/>
<dbReference type="PANTHER" id="PTHR23325:SF1">
    <property type="entry name" value="SERUM RESPONSE FACTOR-BINDING PROTEIN 1"/>
    <property type="match status" value="1"/>
</dbReference>
<accession>A0A6G1GVY1</accession>
<feature type="compositionally biased region" description="Gly residues" evidence="2">
    <location>
        <begin position="399"/>
        <end position="408"/>
    </location>
</feature>
<evidence type="ECO:0000256" key="2">
    <source>
        <dbReference type="SAM" id="MobiDB-lite"/>
    </source>
</evidence>
<feature type="compositionally biased region" description="Acidic residues" evidence="2">
    <location>
        <begin position="174"/>
        <end position="188"/>
    </location>
</feature>
<organism evidence="4 5">
    <name type="scientific">Aulographum hederae CBS 113979</name>
    <dbReference type="NCBI Taxonomy" id="1176131"/>
    <lineage>
        <taxon>Eukaryota</taxon>
        <taxon>Fungi</taxon>
        <taxon>Dikarya</taxon>
        <taxon>Ascomycota</taxon>
        <taxon>Pezizomycotina</taxon>
        <taxon>Dothideomycetes</taxon>
        <taxon>Pleosporomycetidae</taxon>
        <taxon>Aulographales</taxon>
        <taxon>Aulographaceae</taxon>
    </lineage>
</organism>
<evidence type="ECO:0000259" key="3">
    <source>
        <dbReference type="Pfam" id="PF09073"/>
    </source>
</evidence>
<feature type="compositionally biased region" description="Basic residues" evidence="2">
    <location>
        <begin position="342"/>
        <end position="351"/>
    </location>
</feature>
<dbReference type="Pfam" id="PF09073">
    <property type="entry name" value="BUD22"/>
    <property type="match status" value="1"/>
</dbReference>